<keyword evidence="3" id="KW-1185">Reference proteome</keyword>
<dbReference type="SMART" id="SM00331">
    <property type="entry name" value="PP2C_SIG"/>
    <property type="match status" value="1"/>
</dbReference>
<organism evidence="2 3">
    <name type="scientific">Corallococcus exercitus</name>
    <dbReference type="NCBI Taxonomy" id="2316736"/>
    <lineage>
        <taxon>Bacteria</taxon>
        <taxon>Pseudomonadati</taxon>
        <taxon>Myxococcota</taxon>
        <taxon>Myxococcia</taxon>
        <taxon>Myxococcales</taxon>
        <taxon>Cystobacterineae</taxon>
        <taxon>Myxococcaceae</taxon>
        <taxon>Corallococcus</taxon>
    </lineage>
</organism>
<dbReference type="InterPro" id="IPR001932">
    <property type="entry name" value="PPM-type_phosphatase-like_dom"/>
</dbReference>
<dbReference type="InterPro" id="IPR015655">
    <property type="entry name" value="PP2C"/>
</dbReference>
<gene>
    <name evidence="2" type="ORF">HMI49_35585</name>
</gene>
<protein>
    <submittedName>
        <fullName evidence="2">Serine/threonine-protein phosphatase</fullName>
    </submittedName>
</protein>
<comment type="caution">
    <text evidence="2">The sequence shown here is derived from an EMBL/GenBank/DDBJ whole genome shotgun (WGS) entry which is preliminary data.</text>
</comment>
<dbReference type="InterPro" id="IPR036457">
    <property type="entry name" value="PPM-type-like_dom_sf"/>
</dbReference>
<dbReference type="AlphaFoldDB" id="A0A7Y4KRM6"/>
<evidence type="ECO:0000313" key="3">
    <source>
        <dbReference type="Proteomes" id="UP000563426"/>
    </source>
</evidence>
<dbReference type="Proteomes" id="UP000563426">
    <property type="component" value="Unassembled WGS sequence"/>
</dbReference>
<feature type="domain" description="PPM-type phosphatase" evidence="1">
    <location>
        <begin position="6"/>
        <end position="229"/>
    </location>
</feature>
<dbReference type="Pfam" id="PF13672">
    <property type="entry name" value="PP2C_2"/>
    <property type="match status" value="1"/>
</dbReference>
<dbReference type="GO" id="GO:0004722">
    <property type="term" value="F:protein serine/threonine phosphatase activity"/>
    <property type="evidence" value="ECO:0007669"/>
    <property type="project" value="InterPro"/>
</dbReference>
<name>A0A7Y4KRM6_9BACT</name>
<dbReference type="Gene3D" id="3.60.40.10">
    <property type="entry name" value="PPM-type phosphatase domain"/>
    <property type="match status" value="1"/>
</dbReference>
<accession>A0A7Y4KRM6</accession>
<dbReference type="SMART" id="SM00332">
    <property type="entry name" value="PP2Cc"/>
    <property type="match status" value="1"/>
</dbReference>
<dbReference type="RefSeq" id="WP_171438131.1">
    <property type="nucleotide sequence ID" value="NZ_JABFJV010000330.1"/>
</dbReference>
<dbReference type="PANTHER" id="PTHR47992">
    <property type="entry name" value="PROTEIN PHOSPHATASE"/>
    <property type="match status" value="1"/>
</dbReference>
<dbReference type="SUPFAM" id="SSF81606">
    <property type="entry name" value="PP2C-like"/>
    <property type="match status" value="1"/>
</dbReference>
<reference evidence="2 3" key="1">
    <citation type="submission" date="2020-05" db="EMBL/GenBank/DDBJ databases">
        <authorList>
            <person name="Whitworth D."/>
        </authorList>
    </citation>
    <scope>NUCLEOTIDE SEQUENCE [LARGE SCALE GENOMIC DNA]</scope>
    <source>
        <strain evidence="2 3">AB043B</strain>
    </source>
</reference>
<dbReference type="CDD" id="cd00143">
    <property type="entry name" value="PP2Cc"/>
    <property type="match status" value="1"/>
</dbReference>
<evidence type="ECO:0000313" key="2">
    <source>
        <dbReference type="EMBL" id="NOK38532.1"/>
    </source>
</evidence>
<evidence type="ECO:0000259" key="1">
    <source>
        <dbReference type="PROSITE" id="PS51746"/>
    </source>
</evidence>
<dbReference type="PROSITE" id="PS51746">
    <property type="entry name" value="PPM_2"/>
    <property type="match status" value="1"/>
</dbReference>
<sequence>MSCAFDVGACSEQGRRDYQQDAVGRQPTTSGLIAAVADGVGSYEGSDLAAQVAVRTMLQHHFWAPGVVADDSLRPGVKGAVADAHLQARQALDALGKPGATTLALLLVVGERAVVAHVGDSRVYRLRAGKLEQLTEDHRHPFSRHTITRSLGSERATADDTLPDLLETDVRPGDVWLLSTDGVHDSLTPEQLAAVLADGADAQVAAQALVESALAAGSRDNCTALVVRVPGDAPETLRGAA</sequence>
<dbReference type="EMBL" id="JABFJV010000330">
    <property type="protein sequence ID" value="NOK38532.1"/>
    <property type="molecule type" value="Genomic_DNA"/>
</dbReference>
<proteinExistence type="predicted"/>